<keyword evidence="2" id="KW-0812">Transmembrane</keyword>
<dbReference type="Gene3D" id="1.25.40.20">
    <property type="entry name" value="Ankyrin repeat-containing domain"/>
    <property type="match status" value="1"/>
</dbReference>
<evidence type="ECO:0000313" key="5">
    <source>
        <dbReference type="Proteomes" id="UP000000226"/>
    </source>
</evidence>
<feature type="transmembrane region" description="Helical" evidence="2">
    <location>
        <begin position="248"/>
        <end position="268"/>
    </location>
</feature>
<dbReference type="OMA" id="FLECTEI"/>
<feature type="transmembrane region" description="Helical" evidence="2">
    <location>
        <begin position="318"/>
        <end position="344"/>
    </location>
</feature>
<name>V7B6J2_PHAVU</name>
<feature type="transmembrane region" description="Helical" evidence="2">
    <location>
        <begin position="274"/>
        <end position="297"/>
    </location>
</feature>
<reference evidence="5" key="1">
    <citation type="journal article" date="2014" name="Nat. Genet.">
        <title>A reference genome for common bean and genome-wide analysis of dual domestications.</title>
        <authorList>
            <person name="Schmutz J."/>
            <person name="McClean P.E."/>
            <person name="Mamidi S."/>
            <person name="Wu G.A."/>
            <person name="Cannon S.B."/>
            <person name="Grimwood J."/>
            <person name="Jenkins J."/>
            <person name="Shu S."/>
            <person name="Song Q."/>
            <person name="Chavarro C."/>
            <person name="Torres-Torres M."/>
            <person name="Geffroy V."/>
            <person name="Moghaddam S.M."/>
            <person name="Gao D."/>
            <person name="Abernathy B."/>
            <person name="Barry K."/>
            <person name="Blair M."/>
            <person name="Brick M.A."/>
            <person name="Chovatia M."/>
            <person name="Gepts P."/>
            <person name="Goodstein D.M."/>
            <person name="Gonzales M."/>
            <person name="Hellsten U."/>
            <person name="Hyten D.L."/>
            <person name="Jia G."/>
            <person name="Kelly J.D."/>
            <person name="Kudrna D."/>
            <person name="Lee R."/>
            <person name="Richard M.M."/>
            <person name="Miklas P.N."/>
            <person name="Osorno J.M."/>
            <person name="Rodrigues J."/>
            <person name="Thareau V."/>
            <person name="Urrea C.A."/>
            <person name="Wang M."/>
            <person name="Yu Y."/>
            <person name="Zhang M."/>
            <person name="Wing R.A."/>
            <person name="Cregan P.B."/>
            <person name="Rokhsar D.S."/>
            <person name="Jackson S.A."/>
        </authorList>
    </citation>
    <scope>NUCLEOTIDE SEQUENCE [LARGE SCALE GENOMIC DNA]</scope>
    <source>
        <strain evidence="5">cv. G19833</strain>
    </source>
</reference>
<dbReference type="EMBL" id="CM002295">
    <property type="protein sequence ID" value="ESW13527.1"/>
    <property type="molecule type" value="Genomic_DNA"/>
</dbReference>
<dbReference type="PANTHER" id="PTHR24177:SF446">
    <property type="entry name" value="ANKYRIN REPEAT-CONTAINING PROTEIN NPR4-LIKE"/>
    <property type="match status" value="1"/>
</dbReference>
<gene>
    <name evidence="4" type="ORF">PHAVU_008G204300g</name>
</gene>
<dbReference type="InterPro" id="IPR036770">
    <property type="entry name" value="Ankyrin_rpt-contain_sf"/>
</dbReference>
<dbReference type="InterPro" id="IPR026961">
    <property type="entry name" value="PGG_dom"/>
</dbReference>
<sequence>MNSDILDKLFYMTIGNDMFDAAMKIFETRPSDFCFSRNEEKLTALHMLARKPSTVLLRIESEDDKDSRGSGIVLLRRIWAELRKLSTLLLIKMTTEPSVALFDAINSESDKEVINTFLECTEILTTVKDPNGRNALHLLFLHRRYQIFITLVRNSKEQLLRAVDNEGNNVLHFAALFPNQFQSFSGLSPYIQMQRELKWFKKAEESVPRELRSVRNKKGMRPIDVFYDAHNQLSKDIKEAAKGIADSGMIVATLVATVAFAAALTVPGDKNNNWFIVFIFTNAVALFTSSASILSFLSNFTSSRFAQSEFVISLHPSLTFGPVLLIISVAAMVLSFIAASFLIFAHTTKWVSYTVAPMGVFALLLFILFQSKFCDDFFWSRYYRPKLD</sequence>
<dbReference type="OrthoDB" id="1427653at2759"/>
<keyword evidence="5" id="KW-1185">Reference proteome</keyword>
<keyword evidence="2" id="KW-1133">Transmembrane helix</keyword>
<accession>V7B6J2</accession>
<protein>
    <recommendedName>
        <fullName evidence="3">PGG domain-containing protein</fullName>
    </recommendedName>
</protein>
<evidence type="ECO:0000256" key="1">
    <source>
        <dbReference type="ARBA" id="ARBA00004202"/>
    </source>
</evidence>
<dbReference type="Gramene" id="ESW13527">
    <property type="protein sequence ID" value="ESW13527"/>
    <property type="gene ID" value="PHAVU_008G204300g"/>
</dbReference>
<feature type="transmembrane region" description="Helical" evidence="2">
    <location>
        <begin position="350"/>
        <end position="369"/>
    </location>
</feature>
<dbReference type="eggNOG" id="KOG0504">
    <property type="taxonomic scope" value="Eukaryota"/>
</dbReference>
<proteinExistence type="predicted"/>
<keyword evidence="2" id="KW-0472">Membrane</keyword>
<dbReference type="GO" id="GO:0005886">
    <property type="term" value="C:plasma membrane"/>
    <property type="evidence" value="ECO:0007669"/>
    <property type="project" value="UniProtKB-SubCell"/>
</dbReference>
<evidence type="ECO:0000256" key="2">
    <source>
        <dbReference type="SAM" id="Phobius"/>
    </source>
</evidence>
<comment type="subcellular location">
    <subcellularLocation>
        <location evidence="1">Cell membrane</location>
        <topology evidence="1">Peripheral membrane protein</topology>
    </subcellularLocation>
</comment>
<dbReference type="AlphaFoldDB" id="V7B6J2"/>
<dbReference type="SUPFAM" id="SSF48403">
    <property type="entry name" value="Ankyrin repeat"/>
    <property type="match status" value="1"/>
</dbReference>
<feature type="domain" description="PGG" evidence="3">
    <location>
        <begin position="245"/>
        <end position="342"/>
    </location>
</feature>
<evidence type="ECO:0000313" key="4">
    <source>
        <dbReference type="EMBL" id="ESW13527.1"/>
    </source>
</evidence>
<dbReference type="PANTHER" id="PTHR24177">
    <property type="entry name" value="CASKIN"/>
    <property type="match status" value="1"/>
</dbReference>
<evidence type="ECO:0000259" key="3">
    <source>
        <dbReference type="Pfam" id="PF13962"/>
    </source>
</evidence>
<dbReference type="Proteomes" id="UP000000226">
    <property type="component" value="Chromosome 8"/>
</dbReference>
<dbReference type="Pfam" id="PF13962">
    <property type="entry name" value="PGG"/>
    <property type="match status" value="1"/>
</dbReference>
<organism evidence="4 5">
    <name type="scientific">Phaseolus vulgaris</name>
    <name type="common">Kidney bean</name>
    <name type="synonym">French bean</name>
    <dbReference type="NCBI Taxonomy" id="3885"/>
    <lineage>
        <taxon>Eukaryota</taxon>
        <taxon>Viridiplantae</taxon>
        <taxon>Streptophyta</taxon>
        <taxon>Embryophyta</taxon>
        <taxon>Tracheophyta</taxon>
        <taxon>Spermatophyta</taxon>
        <taxon>Magnoliopsida</taxon>
        <taxon>eudicotyledons</taxon>
        <taxon>Gunneridae</taxon>
        <taxon>Pentapetalae</taxon>
        <taxon>rosids</taxon>
        <taxon>fabids</taxon>
        <taxon>Fabales</taxon>
        <taxon>Fabaceae</taxon>
        <taxon>Papilionoideae</taxon>
        <taxon>50 kb inversion clade</taxon>
        <taxon>NPAAA clade</taxon>
        <taxon>indigoferoid/millettioid clade</taxon>
        <taxon>Phaseoleae</taxon>
        <taxon>Phaseolus</taxon>
    </lineage>
</organism>
<dbReference type="STRING" id="3885.V7B6J2"/>